<dbReference type="RefSeq" id="WP_044904056.1">
    <property type="nucleotide sequence ID" value="NZ_JQIF01000015.1"/>
</dbReference>
<feature type="modified residue" description="Phosphocysteine; by EIIA" evidence="7">
    <location>
        <position position="10"/>
    </location>
</feature>
<evidence type="ECO:0000256" key="5">
    <source>
        <dbReference type="ARBA" id="ARBA00022683"/>
    </source>
</evidence>
<dbReference type="GO" id="GO:0009401">
    <property type="term" value="P:phosphoenolpyruvate-dependent sugar phosphotransferase system"/>
    <property type="evidence" value="ECO:0007669"/>
    <property type="project" value="UniProtKB-KW"/>
</dbReference>
<dbReference type="CDD" id="cd05564">
    <property type="entry name" value="PTS_IIB_chitobiose_lichenan"/>
    <property type="match status" value="1"/>
</dbReference>
<keyword evidence="2" id="KW-0597">Phosphoprotein</keyword>
<dbReference type="InterPro" id="IPR051819">
    <property type="entry name" value="PTS_sugar-specific_EIIB"/>
</dbReference>
<sequence length="104" mass="11352">MDKMFIMLCCGAGMSSGFLANQARKAAKKRKLDTTIEARSHTDVNGYLSSISILMLGPHYGGELPKWKSLCDPYHVPVVVIPQDIYAQLNGDALIQLALDTLGK</sequence>
<feature type="domain" description="PTS EIIB type-3" evidence="8">
    <location>
        <begin position="3"/>
        <end position="104"/>
    </location>
</feature>
<proteinExistence type="predicted"/>
<keyword evidence="3" id="KW-0762">Sugar transport</keyword>
<dbReference type="Gene3D" id="3.40.50.2300">
    <property type="match status" value="1"/>
</dbReference>
<organism evidence="9 10">
    <name type="scientific">Clostridium innocuum</name>
    <dbReference type="NCBI Taxonomy" id="1522"/>
    <lineage>
        <taxon>Bacteria</taxon>
        <taxon>Bacillati</taxon>
        <taxon>Bacillota</taxon>
        <taxon>Clostridia</taxon>
        <taxon>Eubacteriales</taxon>
        <taxon>Clostridiaceae</taxon>
        <taxon>Clostridium</taxon>
    </lineage>
</organism>
<evidence type="ECO:0000256" key="6">
    <source>
        <dbReference type="ARBA" id="ARBA00022777"/>
    </source>
</evidence>
<evidence type="ECO:0000256" key="3">
    <source>
        <dbReference type="ARBA" id="ARBA00022597"/>
    </source>
</evidence>
<dbReference type="PROSITE" id="PS51100">
    <property type="entry name" value="PTS_EIIB_TYPE_3"/>
    <property type="match status" value="1"/>
</dbReference>
<evidence type="ECO:0000256" key="2">
    <source>
        <dbReference type="ARBA" id="ARBA00022553"/>
    </source>
</evidence>
<gene>
    <name evidence="9" type="ORF">CIAN88_03410</name>
</gene>
<dbReference type="PANTHER" id="PTHR34581">
    <property type="entry name" value="PTS SYSTEM N,N'-DIACETYLCHITOBIOSE-SPECIFIC EIIB COMPONENT"/>
    <property type="match status" value="1"/>
</dbReference>
<dbReference type="InterPro" id="IPR003501">
    <property type="entry name" value="PTS_EIIB_2/3"/>
</dbReference>
<reference evidence="9 10" key="1">
    <citation type="submission" date="2014-08" db="EMBL/GenBank/DDBJ databases">
        <title>Clostridium innocuum, an unnegligible vancomycin-resistant pathogen causing extra-intestinal infections.</title>
        <authorList>
            <person name="Feng Y."/>
            <person name="Chiu C.-H."/>
        </authorList>
    </citation>
    <scope>NUCLEOTIDE SEQUENCE [LARGE SCALE GENOMIC DNA]</scope>
    <source>
        <strain evidence="9 10">AN88</strain>
    </source>
</reference>
<keyword evidence="5" id="KW-0598">Phosphotransferase system</keyword>
<dbReference type="EMBL" id="JQIF01000015">
    <property type="protein sequence ID" value="KGJ54508.1"/>
    <property type="molecule type" value="Genomic_DNA"/>
</dbReference>
<comment type="caution">
    <text evidence="9">The sequence shown here is derived from an EMBL/GenBank/DDBJ whole genome shotgun (WGS) entry which is preliminary data.</text>
</comment>
<dbReference type="GO" id="GO:0016301">
    <property type="term" value="F:kinase activity"/>
    <property type="evidence" value="ECO:0007669"/>
    <property type="project" value="UniProtKB-KW"/>
</dbReference>
<dbReference type="Proteomes" id="UP000030008">
    <property type="component" value="Unassembled WGS sequence"/>
</dbReference>
<evidence type="ECO:0000313" key="10">
    <source>
        <dbReference type="Proteomes" id="UP000030008"/>
    </source>
</evidence>
<protein>
    <submittedName>
        <fullName evidence="9">PTS lactose transporter subunit IIB</fullName>
    </submittedName>
</protein>
<dbReference type="GO" id="GO:0008982">
    <property type="term" value="F:protein-N(PI)-phosphohistidine-sugar phosphotransferase activity"/>
    <property type="evidence" value="ECO:0007669"/>
    <property type="project" value="InterPro"/>
</dbReference>
<dbReference type="Pfam" id="PF02302">
    <property type="entry name" value="PTS_IIB"/>
    <property type="match status" value="1"/>
</dbReference>
<keyword evidence="1" id="KW-0813">Transport</keyword>
<dbReference type="InterPro" id="IPR036095">
    <property type="entry name" value="PTS_EIIB-like_sf"/>
</dbReference>
<keyword evidence="4" id="KW-0808">Transferase</keyword>
<keyword evidence="6" id="KW-0418">Kinase</keyword>
<dbReference type="PANTHER" id="PTHR34581:SF2">
    <property type="entry name" value="PTS SYSTEM N,N'-DIACETYLCHITOBIOSE-SPECIFIC EIIB COMPONENT"/>
    <property type="match status" value="1"/>
</dbReference>
<dbReference type="SUPFAM" id="SSF52794">
    <property type="entry name" value="PTS system IIB component-like"/>
    <property type="match status" value="1"/>
</dbReference>
<evidence type="ECO:0000256" key="7">
    <source>
        <dbReference type="PROSITE-ProRule" id="PRU00423"/>
    </source>
</evidence>
<evidence type="ECO:0000256" key="1">
    <source>
        <dbReference type="ARBA" id="ARBA00022448"/>
    </source>
</evidence>
<dbReference type="AlphaFoldDB" id="A0A099IC50"/>
<dbReference type="InterPro" id="IPR013012">
    <property type="entry name" value="PTS_EIIB_3"/>
</dbReference>
<evidence type="ECO:0000259" key="8">
    <source>
        <dbReference type="PROSITE" id="PS51100"/>
    </source>
</evidence>
<accession>A0A099IC50</accession>
<name>A0A099IC50_CLOIN</name>
<evidence type="ECO:0000256" key="4">
    <source>
        <dbReference type="ARBA" id="ARBA00022679"/>
    </source>
</evidence>
<evidence type="ECO:0000313" key="9">
    <source>
        <dbReference type="EMBL" id="KGJ54508.1"/>
    </source>
</evidence>